<keyword evidence="2" id="KW-1185">Reference proteome</keyword>
<evidence type="ECO:0008006" key="3">
    <source>
        <dbReference type="Google" id="ProtNLM"/>
    </source>
</evidence>
<reference evidence="1 2" key="1">
    <citation type="journal article" date="2011" name="J. Bacteriol.">
        <title>Genome analysis of a Mycoplasma hyorhinis strain derived from a primary human melanoma cell line.</title>
        <authorList>
            <person name="Kornspan J.D."/>
            <person name="Lysnyansky I."/>
            <person name="Kahan T."/>
            <person name="Herrmann R."/>
            <person name="Rottem S."/>
            <person name="Nir-Paz R."/>
        </authorList>
    </citation>
    <scope>NUCLEOTIDE SEQUENCE [LARGE SCALE GENOMIC DNA]</scope>
    <source>
        <strain evidence="1 2">MCLD</strain>
    </source>
</reference>
<protein>
    <recommendedName>
        <fullName evidence="3">FbpB family small basic protein</fullName>
    </recommendedName>
</protein>
<organism evidence="1 2">
    <name type="scientific">Mesomycoplasma hyorhinis (strain MCLD)</name>
    <name type="common">Mycoplasma hyorhinis</name>
    <dbReference type="NCBI Taxonomy" id="936139"/>
    <lineage>
        <taxon>Bacteria</taxon>
        <taxon>Bacillati</taxon>
        <taxon>Mycoplasmatota</taxon>
        <taxon>Mycoplasmoidales</taxon>
        <taxon>Metamycoplasmataceae</taxon>
        <taxon>Mesomycoplasma</taxon>
    </lineage>
</organism>
<dbReference type="EMBL" id="CP002669">
    <property type="protein sequence ID" value="AEC46072.1"/>
    <property type="molecule type" value="Genomic_DNA"/>
</dbReference>
<sequence>MKKISDILVNNFSFIKSIETQEIERLQLLKKKKK</sequence>
<accession>A0ABM5M5P7</accession>
<name>A0ABM5M5P7_MESHM</name>
<gene>
    <name evidence="1" type="ordered locus">SRH_02615</name>
</gene>
<evidence type="ECO:0000313" key="1">
    <source>
        <dbReference type="EMBL" id="AEC46072.1"/>
    </source>
</evidence>
<proteinExistence type="predicted"/>
<evidence type="ECO:0000313" key="2">
    <source>
        <dbReference type="Proteomes" id="UP000008738"/>
    </source>
</evidence>
<dbReference type="Proteomes" id="UP000008738">
    <property type="component" value="Chromosome"/>
</dbReference>